<organism evidence="2 3">
    <name type="scientific">Triparma retinervis</name>
    <dbReference type="NCBI Taxonomy" id="2557542"/>
    <lineage>
        <taxon>Eukaryota</taxon>
        <taxon>Sar</taxon>
        <taxon>Stramenopiles</taxon>
        <taxon>Ochrophyta</taxon>
        <taxon>Bolidophyceae</taxon>
        <taxon>Parmales</taxon>
        <taxon>Triparmaceae</taxon>
        <taxon>Triparma</taxon>
    </lineage>
</organism>
<gene>
    <name evidence="2" type="ORF">TrRE_jg3651</name>
</gene>
<dbReference type="InterPro" id="IPR011989">
    <property type="entry name" value="ARM-like"/>
</dbReference>
<protein>
    <submittedName>
        <fullName evidence="2">Uncharacterized protein</fullName>
    </submittedName>
</protein>
<dbReference type="SUPFAM" id="SSF48371">
    <property type="entry name" value="ARM repeat"/>
    <property type="match status" value="1"/>
</dbReference>
<accession>A0A9W6ZJW3</accession>
<evidence type="ECO:0000313" key="3">
    <source>
        <dbReference type="Proteomes" id="UP001165082"/>
    </source>
</evidence>
<comment type="caution">
    <text evidence="2">The sequence shown here is derived from an EMBL/GenBank/DDBJ whole genome shotgun (WGS) entry which is preliminary data.</text>
</comment>
<sequence length="623" mass="67781">MPFSKLFGGSSKKPSMDKQLGKYVKDLLGGDVGKINAAIVAIIGLVGDGPKSKKSVFEYEGIMSGLIKVAEKEGEEYKMARGNALGAMLNIANSTPEVTKGMFEYEGLMSCLMKVAEKEGEEYKVAREKALWAMLNIATGEPEVKMGMFEYEGLMSCLVKVVEKEGEEYKTLFNFVTNKGAGRAGGGSADVESAALAVEALLELSYPSPSSASSSTTAALDILTKKVDTSLGPLTDLLKIYSTHASVTSSTSYSYAAATATALMDRINLLKNATSTNKAISILKTAVRRRSNVGSLPAPPEDKASAAANAAALEDLMKAKEALERQVANSKRQEKKLQEELAKAKENENKSVAEVQQMLTQKEVKKTQERTNDTQEQLASMMALLQGLHVKTDSISADIQEVKATVNATLTSLQNFYTGKSEVPRYILVVPFVEAKASDKVSRFFKSPKKFFLSEPTAKLIVLCSYDFSAAMEFQIDEPKQFVKDHAATIKMTLKGLRMMSKVAGVGTKILTGASLPFELPSTESFDSFLDSADGMVEGALELAGEEGSEEREAVRKIGVSEDGNVEGIKKAVGSAYRKLKDFFEQDEKRMKKLKKAMEHITGSDGNEEWVKKENLDAFHRDR</sequence>
<proteinExistence type="predicted"/>
<dbReference type="InterPro" id="IPR016024">
    <property type="entry name" value="ARM-type_fold"/>
</dbReference>
<name>A0A9W6ZJW3_9STRA</name>
<dbReference type="AlphaFoldDB" id="A0A9W6ZJW3"/>
<reference evidence="2" key="1">
    <citation type="submission" date="2022-07" db="EMBL/GenBank/DDBJ databases">
        <title>Genome analysis of Parmales, a sister group of diatoms, reveals the evolutionary specialization of diatoms from phago-mixotrophs to photoautotrophs.</title>
        <authorList>
            <person name="Ban H."/>
            <person name="Sato S."/>
            <person name="Yoshikawa S."/>
            <person name="Kazumasa Y."/>
            <person name="Nakamura Y."/>
            <person name="Ichinomiya M."/>
            <person name="Saitoh K."/>
            <person name="Sato N."/>
            <person name="Blanc-Mathieu R."/>
            <person name="Endo H."/>
            <person name="Kuwata A."/>
            <person name="Ogata H."/>
        </authorList>
    </citation>
    <scope>NUCLEOTIDE SEQUENCE</scope>
</reference>
<dbReference type="OrthoDB" id="7537227at2759"/>
<keyword evidence="1" id="KW-0175">Coiled coil</keyword>
<feature type="coiled-coil region" evidence="1">
    <location>
        <begin position="306"/>
        <end position="354"/>
    </location>
</feature>
<evidence type="ECO:0000256" key="1">
    <source>
        <dbReference type="SAM" id="Coils"/>
    </source>
</evidence>
<feature type="non-terminal residue" evidence="2">
    <location>
        <position position="623"/>
    </location>
</feature>
<dbReference type="EMBL" id="BRXZ01003315">
    <property type="protein sequence ID" value="GMH52373.1"/>
    <property type="molecule type" value="Genomic_DNA"/>
</dbReference>
<evidence type="ECO:0000313" key="2">
    <source>
        <dbReference type="EMBL" id="GMH52373.1"/>
    </source>
</evidence>
<dbReference type="Gene3D" id="1.25.10.10">
    <property type="entry name" value="Leucine-rich Repeat Variant"/>
    <property type="match status" value="1"/>
</dbReference>
<keyword evidence="3" id="KW-1185">Reference proteome</keyword>
<dbReference type="Proteomes" id="UP001165082">
    <property type="component" value="Unassembled WGS sequence"/>
</dbReference>